<evidence type="ECO:0000313" key="1">
    <source>
        <dbReference type="EMBL" id="MCQ4769185.1"/>
    </source>
</evidence>
<dbReference type="EMBL" id="JANFYS010000002">
    <property type="protein sequence ID" value="MCQ4769185.1"/>
    <property type="molecule type" value="Genomic_DNA"/>
</dbReference>
<organism evidence="1 2">
    <name type="scientific">Intestinimonas massiliensis</name>
    <name type="common">ex Afouda et al. 2020</name>
    <dbReference type="NCBI Taxonomy" id="1673721"/>
    <lineage>
        <taxon>Bacteria</taxon>
        <taxon>Bacillati</taxon>
        <taxon>Bacillota</taxon>
        <taxon>Clostridia</taxon>
        <taxon>Eubacteriales</taxon>
        <taxon>Intestinimonas</taxon>
    </lineage>
</organism>
<gene>
    <name evidence="1" type="ORF">NE579_01725</name>
</gene>
<dbReference type="Proteomes" id="UP001204562">
    <property type="component" value="Unassembled WGS sequence"/>
</dbReference>
<proteinExistence type="predicted"/>
<evidence type="ECO:0000313" key="2">
    <source>
        <dbReference type="Proteomes" id="UP001204562"/>
    </source>
</evidence>
<sequence length="112" mass="13084">MTGRVLRGLLKRYGQTVCLHSGGGQEVQTRAFLQPVLDRREDRWQSLPTPLGEARRDRFLYLGPPDAPLEGLEEGWLQWNGRKYEIMQAQPIYVGRRLSHWWGLLRPRDAEE</sequence>
<protein>
    <submittedName>
        <fullName evidence="1">Uncharacterized protein</fullName>
    </submittedName>
</protein>
<comment type="caution">
    <text evidence="1">The sequence shown here is derived from an EMBL/GenBank/DDBJ whole genome shotgun (WGS) entry which is preliminary data.</text>
</comment>
<accession>A0AAW5JKF4</accession>
<reference evidence="1" key="1">
    <citation type="submission" date="2022-06" db="EMBL/GenBank/DDBJ databases">
        <title>Isolation of gut microbiota from human fecal samples.</title>
        <authorList>
            <person name="Pamer E.G."/>
            <person name="Barat B."/>
            <person name="Waligurski E."/>
            <person name="Medina S."/>
            <person name="Paddock L."/>
            <person name="Mostad J."/>
        </authorList>
    </citation>
    <scope>NUCLEOTIDE SEQUENCE</scope>
    <source>
        <strain evidence="1">DFI.9.91</strain>
    </source>
</reference>
<name>A0AAW5JKF4_9FIRM</name>
<dbReference type="RefSeq" id="WP_256303025.1">
    <property type="nucleotide sequence ID" value="NZ_JANFYS010000002.1"/>
</dbReference>
<dbReference type="AlphaFoldDB" id="A0AAW5JKF4"/>